<keyword evidence="4" id="KW-1185">Reference proteome</keyword>
<dbReference type="KEGG" id="gso:PH603_04085"/>
<dbReference type="InterPro" id="IPR025877">
    <property type="entry name" value="MobA-like_NTP_Trfase"/>
</dbReference>
<reference evidence="3" key="1">
    <citation type="submission" date="2023-01" db="EMBL/GenBank/DDBJ databases">
        <title>The genome sequence of Kordiimonadaceae bacterium 6D33.</title>
        <authorList>
            <person name="Liu Y."/>
        </authorList>
    </citation>
    <scope>NUCLEOTIDE SEQUENCE</scope>
    <source>
        <strain evidence="3">6D33</strain>
    </source>
</reference>
<dbReference type="GO" id="GO:0016779">
    <property type="term" value="F:nucleotidyltransferase activity"/>
    <property type="evidence" value="ECO:0007669"/>
    <property type="project" value="UniProtKB-ARBA"/>
</dbReference>
<dbReference type="SUPFAM" id="SSF53448">
    <property type="entry name" value="Nucleotide-diphospho-sugar transferases"/>
    <property type="match status" value="1"/>
</dbReference>
<dbReference type="EMBL" id="CP116805">
    <property type="protein sequence ID" value="WCL54936.1"/>
    <property type="molecule type" value="Genomic_DNA"/>
</dbReference>
<evidence type="ECO:0000256" key="1">
    <source>
        <dbReference type="ARBA" id="ARBA00022842"/>
    </source>
</evidence>
<dbReference type="Gene3D" id="3.90.550.10">
    <property type="entry name" value="Spore Coat Polysaccharide Biosynthesis Protein SpsA, Chain A"/>
    <property type="match status" value="1"/>
</dbReference>
<dbReference type="AlphaFoldDB" id="A0AAE9XU32"/>
<evidence type="ECO:0000259" key="2">
    <source>
        <dbReference type="Pfam" id="PF12804"/>
    </source>
</evidence>
<name>A0AAE9XU32_9PROT</name>
<evidence type="ECO:0000313" key="3">
    <source>
        <dbReference type="EMBL" id="WCL54936.1"/>
    </source>
</evidence>
<evidence type="ECO:0000313" key="4">
    <source>
        <dbReference type="Proteomes" id="UP001217500"/>
    </source>
</evidence>
<feature type="domain" description="MobA-like NTP transferase" evidence="2">
    <location>
        <begin position="23"/>
        <end position="149"/>
    </location>
</feature>
<dbReference type="Pfam" id="PF12804">
    <property type="entry name" value="NTP_transf_3"/>
    <property type="match status" value="1"/>
</dbReference>
<sequence length="278" mass="30039">MTTLRFTALVLAAQRPGIVNALASHFGVSHKCTLPVNGTPMLDRVVGYLADVPEVDRIAVSIEDPAIALALPGVKKLHDAGRIVFTTSRQTLSQSVVGAIDELGGPSALPLFITTADNCLHSAEIVSYFLKDIINTGAEAAWGMTDDALIQQTYPGTGKITGRHVLRDAIWSNCNIYSVVTERALGAIELFRAGGQFGNKKKRRALLPMVGLWSFLLYRYGLTTLSGLEKRAGKAFGIKAHCVRLPFADAPIDADDLVSYEFIEARLKEREGDRSVAA</sequence>
<dbReference type="RefSeq" id="WP_289504675.1">
    <property type="nucleotide sequence ID" value="NZ_CP116805.1"/>
</dbReference>
<organism evidence="3 4">
    <name type="scientific">Gimibacter soli</name>
    <dbReference type="NCBI Taxonomy" id="3024400"/>
    <lineage>
        <taxon>Bacteria</taxon>
        <taxon>Pseudomonadati</taxon>
        <taxon>Pseudomonadota</taxon>
        <taxon>Alphaproteobacteria</taxon>
        <taxon>Kordiimonadales</taxon>
        <taxon>Temperatibacteraceae</taxon>
        <taxon>Gimibacter</taxon>
    </lineage>
</organism>
<dbReference type="InterPro" id="IPR029044">
    <property type="entry name" value="Nucleotide-diphossugar_trans"/>
</dbReference>
<protein>
    <submittedName>
        <fullName evidence="3">NTP transferase domain-containing protein</fullName>
    </submittedName>
</protein>
<accession>A0AAE9XU32</accession>
<keyword evidence="3" id="KW-0808">Transferase</keyword>
<gene>
    <name evidence="3" type="ORF">PH603_04085</name>
</gene>
<keyword evidence="1" id="KW-0460">Magnesium</keyword>
<proteinExistence type="predicted"/>
<dbReference type="Proteomes" id="UP001217500">
    <property type="component" value="Chromosome"/>
</dbReference>